<organism evidence="4 5">
    <name type="scientific">Catenovulum maritimum</name>
    <dbReference type="NCBI Taxonomy" id="1513271"/>
    <lineage>
        <taxon>Bacteria</taxon>
        <taxon>Pseudomonadati</taxon>
        <taxon>Pseudomonadota</taxon>
        <taxon>Gammaproteobacteria</taxon>
        <taxon>Alteromonadales</taxon>
        <taxon>Alteromonadaceae</taxon>
        <taxon>Catenovulum</taxon>
    </lineage>
</organism>
<protein>
    <recommendedName>
        <fullName evidence="6">Nucleoid-associated protein NdpA</fullName>
    </recommendedName>
</protein>
<evidence type="ECO:0000256" key="1">
    <source>
        <dbReference type="ARBA" id="ARBA00004453"/>
    </source>
</evidence>
<evidence type="ECO:0008006" key="6">
    <source>
        <dbReference type="Google" id="ProtNLM"/>
    </source>
</evidence>
<evidence type="ECO:0000256" key="2">
    <source>
        <dbReference type="ARBA" id="ARBA00009035"/>
    </source>
</evidence>
<keyword evidence="3" id="KW-0963">Cytoplasm</keyword>
<name>A0A0J8H1R7_9ALTE</name>
<dbReference type="InterPro" id="IPR007358">
    <property type="entry name" value="Nucleoid_associated_NdpA"/>
</dbReference>
<dbReference type="OrthoDB" id="9131762at2"/>
<dbReference type="GO" id="GO:0003727">
    <property type="term" value="F:single-stranded RNA binding"/>
    <property type="evidence" value="ECO:0007669"/>
    <property type="project" value="TreeGrafter"/>
</dbReference>
<keyword evidence="5" id="KW-1185">Reference proteome</keyword>
<proteinExistence type="inferred from homology"/>
<evidence type="ECO:0000313" key="4">
    <source>
        <dbReference type="EMBL" id="KMT66973.1"/>
    </source>
</evidence>
<sequence>MSVSTATLYFNRYQIKDDEVVLQLDNCCAVGGDNAIFLAESLHQSFTKKGQKQYCAFADDSKVASAIKESGEVGQLAELISNEIKQFITLETMPAETILVVAHYRYLATEYLLCGMLGVKESVQLSESVIPTRAHHLDITNIQLAVEIDLTEIGLNPDSDRSIAYIKGRVGRKVGDFMSEALQIEEKFDAKAATQKLVENVESFIESHNDNPDNVKIMRDVSLEVMKSAADSGEFMQIKALSDELEEKAGIAGFYEHAAKEEDFSEECPIYISASKPLQKFFGQGGGMSLSFDRELLGEHIEFNPETQQLIFNKIPPNLLNSLNKALKP</sequence>
<evidence type="ECO:0000256" key="3">
    <source>
        <dbReference type="ARBA" id="ARBA00022490"/>
    </source>
</evidence>
<comment type="similarity">
    <text evidence="2">Belongs to the YejK family.</text>
</comment>
<evidence type="ECO:0000313" key="5">
    <source>
        <dbReference type="Proteomes" id="UP000037600"/>
    </source>
</evidence>
<dbReference type="GO" id="GO:0003690">
    <property type="term" value="F:double-stranded DNA binding"/>
    <property type="evidence" value="ECO:0007669"/>
    <property type="project" value="TreeGrafter"/>
</dbReference>
<comment type="caution">
    <text evidence="4">The sequence shown here is derived from an EMBL/GenBank/DDBJ whole genome shotgun (WGS) entry which is preliminary data.</text>
</comment>
<dbReference type="STRING" id="1513271.XM47_02455"/>
<dbReference type="Proteomes" id="UP000037600">
    <property type="component" value="Unassembled WGS sequence"/>
</dbReference>
<comment type="subcellular location">
    <subcellularLocation>
        <location evidence="1">Cytoplasm</location>
        <location evidence="1">Nucleoid</location>
    </subcellularLocation>
</comment>
<accession>A0A0J8H1R7</accession>
<dbReference type="EMBL" id="LAZL01000002">
    <property type="protein sequence ID" value="KMT66973.1"/>
    <property type="molecule type" value="Genomic_DNA"/>
</dbReference>
<dbReference type="GO" id="GO:0043590">
    <property type="term" value="C:bacterial nucleoid"/>
    <property type="evidence" value="ECO:0007669"/>
    <property type="project" value="TreeGrafter"/>
</dbReference>
<reference evidence="4 5" key="1">
    <citation type="submission" date="2015-04" db="EMBL/GenBank/DDBJ databases">
        <title>Draft Genome Sequence of the Novel Agar-Digesting Marine Bacterium Q1.</title>
        <authorList>
            <person name="Li Y."/>
            <person name="Li D."/>
            <person name="Chen G."/>
            <person name="Du Z."/>
        </authorList>
    </citation>
    <scope>NUCLEOTIDE SEQUENCE [LARGE SCALE GENOMIC DNA]</scope>
    <source>
        <strain evidence="4 5">Q1</strain>
    </source>
</reference>
<dbReference type="AlphaFoldDB" id="A0A0J8H1R7"/>
<gene>
    <name evidence="4" type="ORF">XM47_02455</name>
</gene>
<dbReference type="RefSeq" id="WP_048689035.1">
    <property type="nucleotide sequence ID" value="NZ_KQ130482.1"/>
</dbReference>
<dbReference type="PANTHER" id="PTHR38772:SF1">
    <property type="entry name" value="NUCLEOID-ASSOCIATED PROTEIN YEJK"/>
    <property type="match status" value="1"/>
</dbReference>
<dbReference type="PANTHER" id="PTHR38772">
    <property type="match status" value="1"/>
</dbReference>
<dbReference type="Pfam" id="PF04245">
    <property type="entry name" value="NA37"/>
    <property type="match status" value="1"/>
</dbReference>
<dbReference type="PATRIC" id="fig|1513271.3.peg.518"/>